<dbReference type="UniPathway" id="UPA00340">
    <property type="reaction ID" value="UER00459"/>
</dbReference>
<sequence>MSRPIILIPTDTCIRLIGIILGILYKIKHTNIKLSVFAPFNTLENEKNSHHYHSSMHYQDYKNILIPQDIPINHITSLLKSGQIETLIEEIVISYYQHKKYQYTTKNHIILIAGLQETDKNPYSLAINYKIANALDAEIIFVTEVDYHSHQTLQERIAMIHSSFNNKKTIKITGVIINAMNTPPEHINHDNKDLTQSQQSSNSTLQNNIDMKKLCSNGPFPILGYIPWSIEILSPCAIDICHYLKAHIINQGAISTRQIKSIQLCSGTVLSTLSLLHLESLLVISANRLDLLITFCLASISNINISAILLTGHDIINESVKKICKNAFQAGLPVFQIKNHRWDASLDINMLTLETLSNNIRIMKNMQKYVADNLTSQWISNIKLTDYKNYRISPSEFCNQLENLARQSNKRIILPEGEEPRIIQAASISAQRGLATCILLGSPNKIKSIAEENNITINEKIEIVNPKNIRINYINRLVELRHKKGMDTNIAKKQLMNNIMLGTMMLECGEVDGLVAGALHTTADTIRPALQIIQNKIDSVLISSIFFMLLPDQVLIYGDCAINTNPDPEQLAEIAIQSANSALIFGIEPRVAMISYSTGLSGSGPDVEKVREATRIAKNKCPNLIIDGPLQYDAAIMTDIAQAKAPNSTVAGQATVLIFPDLNTGNTTYKAVQRTAHINSIGPMLQGMQKPVNDLSRGALIRDIIYTIALTSIQSSMTCKSLY</sequence>
<dbReference type="Proteomes" id="UP000294289">
    <property type="component" value="Chromosome"/>
</dbReference>
<dbReference type="AlphaFoldDB" id="A0A803FT03"/>
<dbReference type="EMBL" id="LR217737">
    <property type="protein sequence ID" value="VFP87390.1"/>
    <property type="molecule type" value="Genomic_DNA"/>
</dbReference>
<dbReference type="Gene3D" id="3.40.1390.20">
    <property type="entry name" value="HprK N-terminal domain-like"/>
    <property type="match status" value="1"/>
</dbReference>
<dbReference type="InterPro" id="IPR004614">
    <property type="entry name" value="P_AcTrfase"/>
</dbReference>
<dbReference type="InterPro" id="IPR010766">
    <property type="entry name" value="DRTGG"/>
</dbReference>
<evidence type="ECO:0000256" key="3">
    <source>
        <dbReference type="ARBA" id="ARBA00008756"/>
    </source>
</evidence>
<dbReference type="EC" id="2.3.1.8" evidence="6 12"/>
<dbReference type="InterPro" id="IPR050500">
    <property type="entry name" value="Phos_Acetyltrans/Butyryltrans"/>
</dbReference>
<dbReference type="Gene3D" id="3.40.50.10750">
    <property type="entry name" value="Isocitrate/Isopropylmalate dehydrogenase-like"/>
    <property type="match status" value="1"/>
</dbReference>
<dbReference type="GO" id="GO:0006085">
    <property type="term" value="P:acetyl-CoA biosynthetic process"/>
    <property type="evidence" value="ECO:0007669"/>
    <property type="project" value="UniProtKB-UniPathway"/>
</dbReference>
<dbReference type="InterPro" id="IPR002505">
    <property type="entry name" value="PTA_PTB"/>
</dbReference>
<accession>A0A803FT03</accession>
<dbReference type="Pfam" id="PF13500">
    <property type="entry name" value="AAA_26"/>
    <property type="match status" value="1"/>
</dbReference>
<protein>
    <recommendedName>
        <fullName evidence="7 12">Phosphate acetyltransferase</fullName>
        <ecNumber evidence="6 12">2.3.1.8</ecNumber>
    </recommendedName>
    <alternativeName>
        <fullName evidence="11 12">Phosphotransacetylase</fullName>
    </alternativeName>
</protein>
<dbReference type="NCBIfam" id="TIGR00651">
    <property type="entry name" value="pta"/>
    <property type="match status" value="1"/>
</dbReference>
<evidence type="ECO:0000256" key="10">
    <source>
        <dbReference type="ARBA" id="ARBA00023315"/>
    </source>
</evidence>
<evidence type="ECO:0000256" key="5">
    <source>
        <dbReference type="ARBA" id="ARBA00011643"/>
    </source>
</evidence>
<dbReference type="PANTHER" id="PTHR43356:SF3">
    <property type="entry name" value="PHOSPHATE ACETYLTRANSFERASE"/>
    <property type="match status" value="1"/>
</dbReference>
<proteinExistence type="inferred from homology"/>
<gene>
    <name evidence="15" type="primary">pta</name>
    <name evidence="15" type="ORF">ERCIPICE3303_112</name>
</gene>
<name>A0A803FT03_9GAMM</name>
<evidence type="ECO:0000256" key="1">
    <source>
        <dbReference type="ARBA" id="ARBA00004496"/>
    </source>
</evidence>
<dbReference type="GO" id="GO:0008959">
    <property type="term" value="F:phosphate acetyltransferase activity"/>
    <property type="evidence" value="ECO:0007669"/>
    <property type="project" value="UniProtKB-EC"/>
</dbReference>
<evidence type="ECO:0000256" key="6">
    <source>
        <dbReference type="ARBA" id="ARBA00012707"/>
    </source>
</evidence>
<dbReference type="SUPFAM" id="SSF53659">
    <property type="entry name" value="Isocitrate/Isopropylmalate dehydrogenase-like"/>
    <property type="match status" value="1"/>
</dbReference>
<comment type="similarity">
    <text evidence="4 12">In the N-terminal section; belongs to the CobB/CobQ family.</text>
</comment>
<dbReference type="PANTHER" id="PTHR43356">
    <property type="entry name" value="PHOSPHATE ACETYLTRANSFERASE"/>
    <property type="match status" value="1"/>
</dbReference>
<dbReference type="NCBIfam" id="NF004167">
    <property type="entry name" value="PRK05632.1"/>
    <property type="match status" value="1"/>
</dbReference>
<reference evidence="15 16" key="1">
    <citation type="submission" date="2019-02" db="EMBL/GenBank/DDBJ databases">
        <authorList>
            <person name="Manzano-Marin A."/>
            <person name="Manzano-Marin A."/>
        </authorList>
    </citation>
    <scope>NUCLEOTIDE SEQUENCE [LARGE SCALE GENOMIC DNA]</scope>
    <source>
        <strain evidence="15 16">ErCipiceae</strain>
    </source>
</reference>
<keyword evidence="8 12" id="KW-0963">Cytoplasm</keyword>
<comment type="subcellular location">
    <subcellularLocation>
        <location evidence="1 12">Cytoplasm</location>
    </subcellularLocation>
</comment>
<comment type="catalytic activity">
    <reaction evidence="12">
        <text>acetyl-CoA + phosphate = acetyl phosphate + CoA</text>
        <dbReference type="Rhea" id="RHEA:19521"/>
        <dbReference type="ChEBI" id="CHEBI:22191"/>
        <dbReference type="ChEBI" id="CHEBI:43474"/>
        <dbReference type="ChEBI" id="CHEBI:57287"/>
        <dbReference type="ChEBI" id="CHEBI:57288"/>
        <dbReference type="EC" id="2.3.1.8"/>
    </reaction>
</comment>
<evidence type="ECO:0000256" key="12">
    <source>
        <dbReference type="PIRNR" id="PIRNR006107"/>
    </source>
</evidence>
<evidence type="ECO:0000256" key="11">
    <source>
        <dbReference type="ARBA" id="ARBA00031108"/>
    </source>
</evidence>
<evidence type="ECO:0000256" key="9">
    <source>
        <dbReference type="ARBA" id="ARBA00022679"/>
    </source>
</evidence>
<evidence type="ECO:0000256" key="4">
    <source>
        <dbReference type="ARBA" id="ARBA00009786"/>
    </source>
</evidence>
<dbReference type="SUPFAM" id="SSF75138">
    <property type="entry name" value="HprK N-terminal domain-like"/>
    <property type="match status" value="1"/>
</dbReference>
<evidence type="ECO:0000256" key="7">
    <source>
        <dbReference type="ARBA" id="ARBA00021528"/>
    </source>
</evidence>
<dbReference type="InterPro" id="IPR042113">
    <property type="entry name" value="P_AcTrfase_dom1"/>
</dbReference>
<comment type="similarity">
    <text evidence="3 12">In the C-terminal section; belongs to the phosphate acetyltransferase and butyryltransferase family.</text>
</comment>
<feature type="domain" description="Phosphate acetyl/butaryl transferase" evidence="13">
    <location>
        <begin position="397"/>
        <end position="711"/>
    </location>
</feature>
<evidence type="ECO:0000313" key="16">
    <source>
        <dbReference type="Proteomes" id="UP000294289"/>
    </source>
</evidence>
<dbReference type="FunFam" id="3.40.50.10750:FF:000001">
    <property type="entry name" value="Phosphate acetyltransferase"/>
    <property type="match status" value="1"/>
</dbReference>
<dbReference type="InterPro" id="IPR042112">
    <property type="entry name" value="P_AcTrfase_dom2"/>
</dbReference>
<dbReference type="GO" id="GO:0005737">
    <property type="term" value="C:cytoplasm"/>
    <property type="evidence" value="ECO:0007669"/>
    <property type="project" value="UniProtKB-SubCell"/>
</dbReference>
<comment type="function">
    <text evidence="12">Involved in acetate metabolism.</text>
</comment>
<dbReference type="Pfam" id="PF01515">
    <property type="entry name" value="PTA_PTB"/>
    <property type="match status" value="1"/>
</dbReference>
<evidence type="ECO:0000313" key="15">
    <source>
        <dbReference type="EMBL" id="VFP87390.1"/>
    </source>
</evidence>
<keyword evidence="10 12" id="KW-0012">Acyltransferase</keyword>
<evidence type="ECO:0000256" key="8">
    <source>
        <dbReference type="ARBA" id="ARBA00022490"/>
    </source>
</evidence>
<evidence type="ECO:0000259" key="13">
    <source>
        <dbReference type="Pfam" id="PF01515"/>
    </source>
</evidence>
<dbReference type="Gene3D" id="3.40.50.10950">
    <property type="match status" value="1"/>
</dbReference>
<dbReference type="Pfam" id="PF07085">
    <property type="entry name" value="DRTGG"/>
    <property type="match status" value="1"/>
</dbReference>
<dbReference type="PIRSF" id="PIRSF006107">
    <property type="entry name" value="PhpActrans_proteobac"/>
    <property type="match status" value="1"/>
</dbReference>
<organism evidence="15 16">
    <name type="scientific">Candidatus Erwinia haradaeae</name>
    <dbReference type="NCBI Taxonomy" id="1922217"/>
    <lineage>
        <taxon>Bacteria</taxon>
        <taxon>Pseudomonadati</taxon>
        <taxon>Pseudomonadota</taxon>
        <taxon>Gammaproteobacteria</taxon>
        <taxon>Enterobacterales</taxon>
        <taxon>Erwiniaceae</taxon>
        <taxon>Erwinia</taxon>
    </lineage>
</organism>
<evidence type="ECO:0000259" key="14">
    <source>
        <dbReference type="Pfam" id="PF07085"/>
    </source>
</evidence>
<dbReference type="OrthoDB" id="9808984at2"/>
<feature type="domain" description="DRTGG" evidence="14">
    <location>
        <begin position="239"/>
        <end position="349"/>
    </location>
</feature>
<comment type="domain">
    <text evidence="12">The N-terminal region seems to be important for proper quaternary structure. The C-terminal region contains the substrate-binding site.</text>
</comment>
<evidence type="ECO:0000256" key="2">
    <source>
        <dbReference type="ARBA" id="ARBA00004989"/>
    </source>
</evidence>
<dbReference type="RefSeq" id="WP_157990817.1">
    <property type="nucleotide sequence ID" value="NZ_LR217737.1"/>
</dbReference>
<dbReference type="NCBIfam" id="NF007233">
    <property type="entry name" value="PRK09653.1"/>
    <property type="match status" value="1"/>
</dbReference>
<dbReference type="InterPro" id="IPR016475">
    <property type="entry name" value="P-Actrans_bac"/>
</dbReference>
<comment type="subunit">
    <text evidence="5">Homohexamer.</text>
</comment>
<keyword evidence="9 12" id="KW-0808">Transferase</keyword>
<dbReference type="InterPro" id="IPR028979">
    <property type="entry name" value="Ser_kin/Pase_Hpr-like_N_sf"/>
</dbReference>
<comment type="pathway">
    <text evidence="2 12">Metabolic intermediate biosynthesis; acetyl-CoA biosynthesis; acetyl-CoA from acetate: step 2/2.</text>
</comment>